<sequence length="123" mass="13307">MSGVSLQRTGGANRRVGTRVKTRHPQSGEQRPGEPPEETAAQEELPWAQDSLYSFQFSALEILCGGRSRQAKGPSLTASQDPPVIRQLRCRGKLGLPLPAVQGRLIAAAPLTAGQRLRALELR</sequence>
<name>A0A836D421_SHEEP</name>
<evidence type="ECO:0000313" key="2">
    <source>
        <dbReference type="EMBL" id="KAG5210770.1"/>
    </source>
</evidence>
<reference evidence="2 3" key="1">
    <citation type="submission" date="2020-12" db="EMBL/GenBank/DDBJ databases">
        <title>De novo assembly of Tibetan sheep genome.</title>
        <authorList>
            <person name="Li X."/>
        </authorList>
    </citation>
    <scope>NUCLEOTIDE SEQUENCE [LARGE SCALE GENOMIC DNA]</scope>
    <source>
        <tissue evidence="2">Heart</tissue>
    </source>
</reference>
<organism evidence="2 3">
    <name type="scientific">Ovis aries</name>
    <name type="common">Sheep</name>
    <dbReference type="NCBI Taxonomy" id="9940"/>
    <lineage>
        <taxon>Eukaryota</taxon>
        <taxon>Metazoa</taxon>
        <taxon>Chordata</taxon>
        <taxon>Craniata</taxon>
        <taxon>Vertebrata</taxon>
        <taxon>Euteleostomi</taxon>
        <taxon>Mammalia</taxon>
        <taxon>Eutheria</taxon>
        <taxon>Laurasiatheria</taxon>
        <taxon>Artiodactyla</taxon>
        <taxon>Ruminantia</taxon>
        <taxon>Pecora</taxon>
        <taxon>Bovidae</taxon>
        <taxon>Caprinae</taxon>
        <taxon>Ovis</taxon>
    </lineage>
</organism>
<proteinExistence type="predicted"/>
<evidence type="ECO:0000256" key="1">
    <source>
        <dbReference type="SAM" id="MobiDB-lite"/>
    </source>
</evidence>
<gene>
    <name evidence="2" type="ORF">JEQ12_015964</name>
</gene>
<dbReference type="EMBL" id="JAEMGP010000004">
    <property type="protein sequence ID" value="KAG5210770.1"/>
    <property type="molecule type" value="Genomic_DNA"/>
</dbReference>
<evidence type="ECO:0000313" key="3">
    <source>
        <dbReference type="Proteomes" id="UP000664991"/>
    </source>
</evidence>
<accession>A0A836D421</accession>
<dbReference type="AlphaFoldDB" id="A0A836D421"/>
<feature type="region of interest" description="Disordered" evidence="1">
    <location>
        <begin position="1"/>
        <end position="42"/>
    </location>
</feature>
<protein>
    <submittedName>
        <fullName evidence="2">Uncharacterized protein</fullName>
    </submittedName>
</protein>
<comment type="caution">
    <text evidence="2">The sequence shown here is derived from an EMBL/GenBank/DDBJ whole genome shotgun (WGS) entry which is preliminary data.</text>
</comment>
<feature type="compositionally biased region" description="Polar residues" evidence="1">
    <location>
        <begin position="1"/>
        <end position="10"/>
    </location>
</feature>
<dbReference type="Proteomes" id="UP000664991">
    <property type="component" value="Unassembled WGS sequence"/>
</dbReference>